<proteinExistence type="predicted"/>
<protein>
    <submittedName>
        <fullName evidence="2">Uncharacterized protein</fullName>
    </submittedName>
</protein>
<organism evidence="2 3">
    <name type="scientific">Neisseria sicca</name>
    <dbReference type="NCBI Taxonomy" id="490"/>
    <lineage>
        <taxon>Bacteria</taxon>
        <taxon>Pseudomonadati</taxon>
        <taxon>Pseudomonadota</taxon>
        <taxon>Betaproteobacteria</taxon>
        <taxon>Neisseriales</taxon>
        <taxon>Neisseriaceae</taxon>
        <taxon>Neisseria</taxon>
    </lineage>
</organism>
<evidence type="ECO:0000313" key="3">
    <source>
        <dbReference type="Proteomes" id="UP000234767"/>
    </source>
</evidence>
<feature type="transmembrane region" description="Helical" evidence="1">
    <location>
        <begin position="178"/>
        <end position="195"/>
    </location>
</feature>
<evidence type="ECO:0000313" key="2">
    <source>
        <dbReference type="EMBL" id="PLA40644.1"/>
    </source>
</evidence>
<dbReference type="EMBL" id="PKJO01000003">
    <property type="protein sequence ID" value="PLA40644.1"/>
    <property type="molecule type" value="Genomic_DNA"/>
</dbReference>
<feature type="transmembrane region" description="Helical" evidence="1">
    <location>
        <begin position="207"/>
        <end position="229"/>
    </location>
</feature>
<dbReference type="AlphaFoldDB" id="A0A2I1XDE0"/>
<keyword evidence="1" id="KW-1133">Transmembrane helix</keyword>
<dbReference type="Proteomes" id="UP000234767">
    <property type="component" value="Unassembled WGS sequence"/>
</dbReference>
<comment type="caution">
    <text evidence="2">The sequence shown here is derived from an EMBL/GenBank/DDBJ whole genome shotgun (WGS) entry which is preliminary data.</text>
</comment>
<feature type="transmembrane region" description="Helical" evidence="1">
    <location>
        <begin position="25"/>
        <end position="51"/>
    </location>
</feature>
<feature type="transmembrane region" description="Helical" evidence="1">
    <location>
        <begin position="123"/>
        <end position="140"/>
    </location>
</feature>
<reference evidence="2 3" key="1">
    <citation type="submission" date="2017-12" db="EMBL/GenBank/DDBJ databases">
        <title>Phylogenetic diversity of female urinary microbiome.</title>
        <authorList>
            <person name="Thomas-White K."/>
            <person name="Wolfe A.J."/>
        </authorList>
    </citation>
    <scope>NUCLEOTIDE SEQUENCE [LARGE SCALE GENOMIC DNA]</scope>
    <source>
        <strain evidence="2 3">UMB0321</strain>
    </source>
</reference>
<name>A0A2I1XDE0_NEISI</name>
<accession>A0A2I1XDE0</accession>
<feature type="transmembrane region" description="Helical" evidence="1">
    <location>
        <begin position="57"/>
        <end position="75"/>
    </location>
</feature>
<gene>
    <name evidence="2" type="ORF">CYK00_03465</name>
</gene>
<evidence type="ECO:0000256" key="1">
    <source>
        <dbReference type="SAM" id="Phobius"/>
    </source>
</evidence>
<keyword evidence="1" id="KW-0472">Membrane</keyword>
<feature type="transmembrane region" description="Helical" evidence="1">
    <location>
        <begin position="87"/>
        <end position="111"/>
    </location>
</feature>
<keyword evidence="1" id="KW-0812">Transmembrane</keyword>
<sequence>MKKTHNISLFIYDEAKIKENAGRYFFVKFLCLTFTFQIGIIFVFFVNLWGWRESLKTGLLLVMAEIGYLILFILIKKNVLRSRISQMFFQSVFMNFGIGVTFYLILSPFILNAYFKYSELFDYYLYCLGGIFIMALLYIIQLDMKQVLDNSLSNKKDKEIIFFAPDTVFWPLCKCQSMVFIPYIVGGVFMMYGFILRNGPKAEYYTAAGAIIYSAIFLYSEFCYFLLWIKYRAGKICNRW</sequence>
<dbReference type="RefSeq" id="WP_101809966.1">
    <property type="nucleotide sequence ID" value="NZ_PKJO01000003.1"/>
</dbReference>